<comment type="similarity">
    <text evidence="1">Belongs to the universal stress protein A family.</text>
</comment>
<feature type="domain" description="UspA" evidence="2">
    <location>
        <begin position="4"/>
        <end position="140"/>
    </location>
</feature>
<gene>
    <name evidence="3" type="ORF">EZJ58_3408</name>
</gene>
<evidence type="ECO:0000313" key="4">
    <source>
        <dbReference type="Proteomes" id="UP000294555"/>
    </source>
</evidence>
<dbReference type="PRINTS" id="PR01438">
    <property type="entry name" value="UNVRSLSTRESS"/>
</dbReference>
<dbReference type="CDD" id="cd00293">
    <property type="entry name" value="USP-like"/>
    <property type="match status" value="1"/>
</dbReference>
<evidence type="ECO:0000256" key="1">
    <source>
        <dbReference type="ARBA" id="ARBA00008791"/>
    </source>
</evidence>
<dbReference type="SUPFAM" id="SSF52402">
    <property type="entry name" value="Adenine nucleotide alpha hydrolases-like"/>
    <property type="match status" value="1"/>
</dbReference>
<proteinExistence type="inferred from homology"/>
<dbReference type="Pfam" id="PF00582">
    <property type="entry name" value="Usp"/>
    <property type="match status" value="1"/>
</dbReference>
<dbReference type="InterPro" id="IPR014729">
    <property type="entry name" value="Rossmann-like_a/b/a_fold"/>
</dbReference>
<dbReference type="InterPro" id="IPR006016">
    <property type="entry name" value="UspA"/>
</dbReference>
<dbReference type="AlphaFoldDB" id="A0A4R1NCH2"/>
<protein>
    <submittedName>
        <fullName evidence="3">Nucleotide-binding universal stress UspA family protein</fullName>
    </submittedName>
</protein>
<organism evidence="3 4">
    <name type="scientific">Sodalis ligni</name>
    <dbReference type="NCBI Taxonomy" id="2697027"/>
    <lineage>
        <taxon>Bacteria</taxon>
        <taxon>Pseudomonadati</taxon>
        <taxon>Pseudomonadota</taxon>
        <taxon>Gammaproteobacteria</taxon>
        <taxon>Enterobacterales</taxon>
        <taxon>Bruguierivoracaceae</taxon>
        <taxon>Sodalis</taxon>
    </lineage>
</organism>
<dbReference type="InterPro" id="IPR006015">
    <property type="entry name" value="Universal_stress_UspA"/>
</dbReference>
<evidence type="ECO:0000259" key="2">
    <source>
        <dbReference type="Pfam" id="PF00582"/>
    </source>
</evidence>
<name>A0A4R1NCH2_9GAMM</name>
<sequence length="147" mass="16426">MAAIKQVLIAYDDSDCAKQALGFACEFVRRFDARLHIVSVCQLPQFGSGTATEMIIENARGIYGKFFDGLKDNPAYRDMDLVKQMEIGNPAEMILHYAESHKIDHIIVGHRGFSNIERWLMGSVARQIIDNAGCPVTVIRESSYSAQ</sequence>
<dbReference type="OrthoDB" id="9792500at2"/>
<keyword evidence="4" id="KW-1185">Reference proteome</keyword>
<evidence type="ECO:0000313" key="3">
    <source>
        <dbReference type="EMBL" id="TCL05234.1"/>
    </source>
</evidence>
<dbReference type="Gene3D" id="3.40.50.620">
    <property type="entry name" value="HUPs"/>
    <property type="match status" value="1"/>
</dbReference>
<comment type="caution">
    <text evidence="3">The sequence shown here is derived from an EMBL/GenBank/DDBJ whole genome shotgun (WGS) entry which is preliminary data.</text>
</comment>
<dbReference type="PANTHER" id="PTHR46268">
    <property type="entry name" value="STRESS RESPONSE PROTEIN NHAX"/>
    <property type="match status" value="1"/>
</dbReference>
<reference evidence="3 4" key="1">
    <citation type="submission" date="2019-02" db="EMBL/GenBank/DDBJ databases">
        <title>Investigation of anaerobic lignin degradation for improved lignocellulosic biofuels.</title>
        <authorList>
            <person name="Deangelis K."/>
        </authorList>
    </citation>
    <scope>NUCLEOTIDE SEQUENCE [LARGE SCALE GENOMIC DNA]</scope>
    <source>
        <strain evidence="3 4">159R</strain>
    </source>
</reference>
<dbReference type="Proteomes" id="UP000294555">
    <property type="component" value="Unassembled WGS sequence"/>
</dbReference>
<dbReference type="EMBL" id="SJOI01000001">
    <property type="protein sequence ID" value="TCL05234.1"/>
    <property type="molecule type" value="Genomic_DNA"/>
</dbReference>
<accession>A0A4R1NCH2</accession>
<dbReference type="PANTHER" id="PTHR46268:SF6">
    <property type="entry name" value="UNIVERSAL STRESS PROTEIN UP12"/>
    <property type="match status" value="1"/>
</dbReference>